<evidence type="ECO:0000256" key="1">
    <source>
        <dbReference type="SAM" id="MobiDB-lite"/>
    </source>
</evidence>
<gene>
    <name evidence="3" type="ORF">MAM1_0131c06130</name>
</gene>
<feature type="compositionally biased region" description="Basic and acidic residues" evidence="1">
    <location>
        <begin position="1"/>
        <end position="18"/>
    </location>
</feature>
<feature type="domain" description="Hyaluronan/mRNA-binding protein" evidence="2">
    <location>
        <begin position="15"/>
        <end position="63"/>
    </location>
</feature>
<protein>
    <recommendedName>
        <fullName evidence="2">Hyaluronan/mRNA-binding protein domain-containing protein</fullName>
    </recommendedName>
</protein>
<feature type="region of interest" description="Disordered" evidence="1">
    <location>
        <begin position="1"/>
        <end position="40"/>
    </location>
</feature>
<dbReference type="EMBL" id="DF836420">
    <property type="protein sequence ID" value="GAN06643.1"/>
    <property type="molecule type" value="Genomic_DNA"/>
</dbReference>
<evidence type="ECO:0000313" key="3">
    <source>
        <dbReference type="EMBL" id="GAN06643.1"/>
    </source>
</evidence>
<evidence type="ECO:0000259" key="2">
    <source>
        <dbReference type="Pfam" id="PF04774"/>
    </source>
</evidence>
<reference evidence="3" key="1">
    <citation type="submission" date="2014-09" db="EMBL/GenBank/DDBJ databases">
        <title>Draft genome sequence of an oleaginous Mucoromycotina fungus Mucor ambiguus NBRC6742.</title>
        <authorList>
            <person name="Takeda I."/>
            <person name="Yamane N."/>
            <person name="Morita T."/>
            <person name="Tamano K."/>
            <person name="Machida M."/>
            <person name="Baker S."/>
            <person name="Koike H."/>
        </authorList>
    </citation>
    <scope>NUCLEOTIDE SEQUENCE</scope>
    <source>
        <strain evidence="3">NBRC 6742</strain>
    </source>
</reference>
<dbReference type="OrthoDB" id="2122308at2759"/>
<dbReference type="InterPro" id="IPR006861">
    <property type="entry name" value="HABP4_PAIRBP1-bd"/>
</dbReference>
<proteinExistence type="predicted"/>
<dbReference type="AlphaFoldDB" id="A0A0C9MWW1"/>
<keyword evidence="4" id="KW-1185">Reference proteome</keyword>
<dbReference type="Proteomes" id="UP000053815">
    <property type="component" value="Unassembled WGS sequence"/>
</dbReference>
<dbReference type="Pfam" id="PF04774">
    <property type="entry name" value="HABP4_PAI-RBP1"/>
    <property type="match status" value="1"/>
</dbReference>
<evidence type="ECO:0000313" key="4">
    <source>
        <dbReference type="Proteomes" id="UP000053815"/>
    </source>
</evidence>
<sequence length="78" mass="8761">MSHSKDNNTRQERQERHVARNGQTATMKKGGAGHANWGIEGDEVPDLYEYTHQEAEEATAKADKVKLVDADTFKSMRS</sequence>
<organism evidence="3">
    <name type="scientific">Mucor ambiguus</name>
    <dbReference type="NCBI Taxonomy" id="91626"/>
    <lineage>
        <taxon>Eukaryota</taxon>
        <taxon>Fungi</taxon>
        <taxon>Fungi incertae sedis</taxon>
        <taxon>Mucoromycota</taxon>
        <taxon>Mucoromycotina</taxon>
        <taxon>Mucoromycetes</taxon>
        <taxon>Mucorales</taxon>
        <taxon>Mucorineae</taxon>
        <taxon>Mucoraceae</taxon>
        <taxon>Mucor</taxon>
    </lineage>
</organism>
<name>A0A0C9MWW1_9FUNG</name>
<accession>A0A0C9MWW1</accession>